<dbReference type="Pfam" id="PF18962">
    <property type="entry name" value="Por_Secre_tail"/>
    <property type="match status" value="1"/>
</dbReference>
<feature type="domain" description="Secretion system C-terminal sorting" evidence="2">
    <location>
        <begin position="549"/>
        <end position="612"/>
    </location>
</feature>
<dbReference type="Gene3D" id="2.60.120.260">
    <property type="entry name" value="Galactose-binding domain-like"/>
    <property type="match status" value="1"/>
</dbReference>
<dbReference type="SUPFAM" id="SSF56300">
    <property type="entry name" value="Metallo-dependent phosphatases"/>
    <property type="match status" value="1"/>
</dbReference>
<feature type="domain" description="Calcineurin-like phosphoesterase" evidence="1">
    <location>
        <begin position="4"/>
        <end position="160"/>
    </location>
</feature>
<dbReference type="Pfam" id="PF00149">
    <property type="entry name" value="Metallophos"/>
    <property type="match status" value="1"/>
</dbReference>
<dbReference type="EMBL" id="VSSQ01001292">
    <property type="protein sequence ID" value="MPM07030.1"/>
    <property type="molecule type" value="Genomic_DNA"/>
</dbReference>
<comment type="caution">
    <text evidence="3">The sequence shown here is derived from an EMBL/GenBank/DDBJ whole genome shotgun (WGS) entry which is preliminary data.</text>
</comment>
<gene>
    <name evidence="3" type="ORF">SDC9_53334</name>
</gene>
<name>A0A644WT38_9ZZZZ</name>
<dbReference type="InterPro" id="IPR004843">
    <property type="entry name" value="Calcineurin-like_PHP"/>
</dbReference>
<accession>A0A644WT38</accession>
<evidence type="ECO:0008006" key="4">
    <source>
        <dbReference type="Google" id="ProtNLM"/>
    </source>
</evidence>
<dbReference type="NCBIfam" id="TIGR04183">
    <property type="entry name" value="Por_Secre_tail"/>
    <property type="match status" value="1"/>
</dbReference>
<sequence>MCLLVGDNVNNGYDINQWRNEFFANIRNLGSSVCLLPVIGNHENNSPDYFAYFSLPQNGPAGYEEHTYYKDVSNTRIIGFDNYSIYANIFQLNWLSDVLTQTSADTSIDFVIFQEHYPYHSEMWLAGESDYARQVLDSLEQFNLQSGKPVVFLFGHTHGYSRGQMKDSKVLQINTATASGYIDTWGSTPQSDYPEFNKSFDEYGFTVIEITSGVNPQMLIKRISRGDAGNSADNILQDSILIRRVPANTDQPVCVFPVDYGVVHSECVNLRTEIYNPSSGDSTGAVEYQVAYDNAFSNLYFENWKHVENWYYDTDTQAGDSLNIQQLSNLPPGNCFYWRARYRTQNLDWSPWSDTEVFFTSASSAGNLIYNDGAEDSINGWTIETGILESLSAGECAGTTPYSGSYYFGIGGLCVESAYALAHQDIDVSMWSFDIDNGTSIASWGAWMSDYAGSDVPAIRLVFIDASMQKIDSTSWISTTNTQWTKYDQTDIIPANTRIIRFCMSGTRNSGTDNDSYIDGTYLYVVDGTINCNEYVVSVEEHEMSAVRVYPVPSDDIVNIEAGIKYSGGFLSVYSVSGKLLLQKNIVAVTETLDCRQFSAGLYFITLENENLPVLYGKFISE</sequence>
<organism evidence="3">
    <name type="scientific">bioreactor metagenome</name>
    <dbReference type="NCBI Taxonomy" id="1076179"/>
    <lineage>
        <taxon>unclassified sequences</taxon>
        <taxon>metagenomes</taxon>
        <taxon>ecological metagenomes</taxon>
    </lineage>
</organism>
<dbReference type="Gene3D" id="3.60.21.10">
    <property type="match status" value="1"/>
</dbReference>
<protein>
    <recommendedName>
        <fullName evidence="4">Calcineurin-like phosphoesterase domain-containing protein</fullName>
    </recommendedName>
</protein>
<dbReference type="GO" id="GO:0016787">
    <property type="term" value="F:hydrolase activity"/>
    <property type="evidence" value="ECO:0007669"/>
    <property type="project" value="InterPro"/>
</dbReference>
<evidence type="ECO:0000259" key="2">
    <source>
        <dbReference type="Pfam" id="PF18962"/>
    </source>
</evidence>
<dbReference type="InterPro" id="IPR029052">
    <property type="entry name" value="Metallo-depent_PP-like"/>
</dbReference>
<dbReference type="AlphaFoldDB" id="A0A644WT38"/>
<evidence type="ECO:0000313" key="3">
    <source>
        <dbReference type="EMBL" id="MPM07030.1"/>
    </source>
</evidence>
<dbReference type="InterPro" id="IPR026444">
    <property type="entry name" value="Secre_tail"/>
</dbReference>
<proteinExistence type="predicted"/>
<evidence type="ECO:0000259" key="1">
    <source>
        <dbReference type="Pfam" id="PF00149"/>
    </source>
</evidence>
<reference evidence="3" key="1">
    <citation type="submission" date="2019-08" db="EMBL/GenBank/DDBJ databases">
        <authorList>
            <person name="Kucharzyk K."/>
            <person name="Murdoch R.W."/>
            <person name="Higgins S."/>
            <person name="Loffler F."/>
        </authorList>
    </citation>
    <scope>NUCLEOTIDE SEQUENCE</scope>
</reference>